<dbReference type="InterPro" id="IPR003646">
    <property type="entry name" value="SH3-like_bac-type"/>
</dbReference>
<dbReference type="SMART" id="SM00287">
    <property type="entry name" value="SH3b"/>
    <property type="match status" value="1"/>
</dbReference>
<protein>
    <recommendedName>
        <fullName evidence="2">SH3b domain-containing protein</fullName>
    </recommendedName>
</protein>
<accession>A0A645DWE0</accession>
<dbReference type="Gene3D" id="1.10.10.2520">
    <property type="entry name" value="Cell wall hydrolase SleB, domain 1"/>
    <property type="match status" value="1"/>
</dbReference>
<name>A0A645DWE0_9ZZZZ</name>
<feature type="region of interest" description="Disordered" evidence="1">
    <location>
        <begin position="173"/>
        <end position="209"/>
    </location>
</feature>
<dbReference type="GO" id="GO:0016787">
    <property type="term" value="F:hydrolase activity"/>
    <property type="evidence" value="ECO:0007669"/>
    <property type="project" value="InterPro"/>
</dbReference>
<dbReference type="AlphaFoldDB" id="A0A645DWE0"/>
<gene>
    <name evidence="3" type="ORF">SDC9_140986</name>
</gene>
<feature type="domain" description="SH3b" evidence="2">
    <location>
        <begin position="112"/>
        <end position="174"/>
    </location>
</feature>
<proteinExistence type="predicted"/>
<comment type="caution">
    <text evidence="3">The sequence shown here is derived from an EMBL/GenBank/DDBJ whole genome shotgun (WGS) entry which is preliminary data.</text>
</comment>
<sequence length="321" mass="34389">MAAASTANVVVLEAAPVLAQAELLTPAPIQENGEIFTAGAMAGETGGLVQITPPPDMVLDESPAFTGETASPSAAIEAAPTPTQEPEPSPTPKQTAKPSPTPAYQVDELDEYLDGYVNAKTINLRKGPGTEYDVLGEYARYDELLVTGTCEEWYRVKLDGLRGYMLKEYVTVGSAPTPTPKATEKPKATATPKPTATPEPEATRTPSISSESEELYLAAQVVYKEGDKGSYVAVANVIYNRVCSSKFPNSIYDVVYQKSQFSTSSLKTPSSAALAAVQQIFVDKNLLLPAEVLYFQAASRGTTRDGYTYYGTFGGNVFFYK</sequence>
<evidence type="ECO:0000313" key="3">
    <source>
        <dbReference type="EMBL" id="MPM93844.1"/>
    </source>
</evidence>
<dbReference type="Pfam" id="PF07486">
    <property type="entry name" value="Hydrolase_2"/>
    <property type="match status" value="1"/>
</dbReference>
<dbReference type="InterPro" id="IPR042047">
    <property type="entry name" value="SleB_dom1"/>
</dbReference>
<reference evidence="3" key="1">
    <citation type="submission" date="2019-08" db="EMBL/GenBank/DDBJ databases">
        <authorList>
            <person name="Kucharzyk K."/>
            <person name="Murdoch R.W."/>
            <person name="Higgins S."/>
            <person name="Loffler F."/>
        </authorList>
    </citation>
    <scope>NUCLEOTIDE SEQUENCE</scope>
</reference>
<feature type="region of interest" description="Disordered" evidence="1">
    <location>
        <begin position="58"/>
        <end position="103"/>
    </location>
</feature>
<evidence type="ECO:0000259" key="2">
    <source>
        <dbReference type="SMART" id="SM00287"/>
    </source>
</evidence>
<feature type="compositionally biased region" description="Low complexity" evidence="1">
    <location>
        <begin position="188"/>
        <end position="206"/>
    </location>
</feature>
<dbReference type="EMBL" id="VSSQ01040565">
    <property type="protein sequence ID" value="MPM93844.1"/>
    <property type="molecule type" value="Genomic_DNA"/>
</dbReference>
<organism evidence="3">
    <name type="scientific">bioreactor metagenome</name>
    <dbReference type="NCBI Taxonomy" id="1076179"/>
    <lineage>
        <taxon>unclassified sequences</taxon>
        <taxon>metagenomes</taxon>
        <taxon>ecological metagenomes</taxon>
    </lineage>
</organism>
<evidence type="ECO:0000256" key="1">
    <source>
        <dbReference type="SAM" id="MobiDB-lite"/>
    </source>
</evidence>
<dbReference type="InterPro" id="IPR011105">
    <property type="entry name" value="Cell_wall_hydrolase_SleB"/>
</dbReference>
<dbReference type="Gene3D" id="2.30.30.40">
    <property type="entry name" value="SH3 Domains"/>
    <property type="match status" value="1"/>
</dbReference>
<dbReference type="Pfam" id="PF08239">
    <property type="entry name" value="SH3_3"/>
    <property type="match status" value="1"/>
</dbReference>